<dbReference type="InterPro" id="IPR027266">
    <property type="entry name" value="TrmE/GcvT-like"/>
</dbReference>
<evidence type="ECO:0000313" key="11">
    <source>
        <dbReference type="EMBL" id="NMG42368.1"/>
    </source>
</evidence>
<dbReference type="GO" id="GO:0004047">
    <property type="term" value="F:aminomethyltransferase activity"/>
    <property type="evidence" value="ECO:0007669"/>
    <property type="project" value="UniProtKB-EC"/>
</dbReference>
<organism evidence="11 12">
    <name type="scientific">Aromatoleum toluvorans</name>
    <dbReference type="NCBI Taxonomy" id="92002"/>
    <lineage>
        <taxon>Bacteria</taxon>
        <taxon>Pseudomonadati</taxon>
        <taxon>Pseudomonadota</taxon>
        <taxon>Betaproteobacteria</taxon>
        <taxon>Rhodocyclales</taxon>
        <taxon>Rhodocyclaceae</taxon>
        <taxon>Aromatoleum</taxon>
    </lineage>
</organism>
<feature type="domain" description="GCVT N-terminal" evidence="9">
    <location>
        <begin position="60"/>
        <end position="311"/>
    </location>
</feature>
<gene>
    <name evidence="7 11" type="primary">gcvT</name>
    <name evidence="11" type="ORF">GPA22_01285</name>
</gene>
<dbReference type="InterPro" id="IPR022903">
    <property type="entry name" value="GcvT_bac"/>
</dbReference>
<dbReference type="Gene3D" id="2.40.30.110">
    <property type="entry name" value="Aminomethyltransferase beta-barrel domains"/>
    <property type="match status" value="1"/>
</dbReference>
<dbReference type="EC" id="2.1.2.10" evidence="2 7"/>
<dbReference type="InterPro" id="IPR013977">
    <property type="entry name" value="GcvT_C"/>
</dbReference>
<comment type="function">
    <text evidence="7">The glycine cleavage system catalyzes the degradation of glycine.</text>
</comment>
<evidence type="ECO:0000256" key="5">
    <source>
        <dbReference type="ARBA" id="ARBA00031395"/>
    </source>
</evidence>
<comment type="catalytic activity">
    <reaction evidence="6 7">
        <text>N(6)-[(R)-S(8)-aminomethyldihydrolipoyl]-L-lysyl-[protein] + (6S)-5,6,7,8-tetrahydrofolate = N(6)-[(R)-dihydrolipoyl]-L-lysyl-[protein] + (6R)-5,10-methylene-5,6,7,8-tetrahydrofolate + NH4(+)</text>
        <dbReference type="Rhea" id="RHEA:16945"/>
        <dbReference type="Rhea" id="RHEA-COMP:10475"/>
        <dbReference type="Rhea" id="RHEA-COMP:10492"/>
        <dbReference type="ChEBI" id="CHEBI:15636"/>
        <dbReference type="ChEBI" id="CHEBI:28938"/>
        <dbReference type="ChEBI" id="CHEBI:57453"/>
        <dbReference type="ChEBI" id="CHEBI:83100"/>
        <dbReference type="ChEBI" id="CHEBI:83143"/>
        <dbReference type="EC" id="2.1.2.10"/>
    </reaction>
</comment>
<feature type="region of interest" description="Disordered" evidence="8">
    <location>
        <begin position="22"/>
        <end position="43"/>
    </location>
</feature>
<dbReference type="Gene3D" id="3.30.1360.120">
    <property type="entry name" value="Probable tRNA modification gtpase trme, domain 1"/>
    <property type="match status" value="1"/>
</dbReference>
<dbReference type="SUPFAM" id="SSF103025">
    <property type="entry name" value="Folate-binding domain"/>
    <property type="match status" value="1"/>
</dbReference>
<dbReference type="NCBIfam" id="TIGR00528">
    <property type="entry name" value="gcvT"/>
    <property type="match status" value="1"/>
</dbReference>
<sequence length="413" mass="44138">MVRLPAHPPKGHRLRPKTLRYKGQTGQGSVFGSPPRHASAASTTDRVFLQEPSVPKQTPLHAAHVAAGARMVDFAGWDMPVNYGSQIEEHHAVRHDAGMFDVSHMLALDLDGPDATTWLRGLLANDVAKLKEPGKALYSCMLNPEGGVIDDLIVYYFSPASFRIVVNAGTADKDVAWMRQRIAATGANVTLNSRRDLAMIAVQGPNARAKTWQALPQTRAASEGLKIFAAAAVGDLLVARTGYTGEDGFELTLPAAQAEAVWNALAAAGVKPCGLGARDTLRLEAGMNLYDQDMDDEVSPLDAGLAWTVDLSDTARDFVGKEALIANPATRRVLGLILEDKGVLRSHMTVFTAHGDGETTSGSFSPSLEKSIAFARLPLAVAAGAAVEVDIRGRRLKARTVPLPFVRNGKVLV</sequence>
<evidence type="ECO:0000256" key="3">
    <source>
        <dbReference type="ARBA" id="ARBA00022576"/>
    </source>
</evidence>
<dbReference type="InterPro" id="IPR028896">
    <property type="entry name" value="GcvT/YgfZ/DmdA"/>
</dbReference>
<keyword evidence="12" id="KW-1185">Reference proteome</keyword>
<dbReference type="PANTHER" id="PTHR43757">
    <property type="entry name" value="AMINOMETHYLTRANSFERASE"/>
    <property type="match status" value="1"/>
</dbReference>
<dbReference type="PANTHER" id="PTHR43757:SF2">
    <property type="entry name" value="AMINOMETHYLTRANSFERASE, MITOCHONDRIAL"/>
    <property type="match status" value="1"/>
</dbReference>
<dbReference type="Gene3D" id="3.30.70.1400">
    <property type="entry name" value="Aminomethyltransferase beta-barrel domains"/>
    <property type="match status" value="1"/>
</dbReference>
<dbReference type="Gene3D" id="4.10.1250.10">
    <property type="entry name" value="Aminomethyltransferase fragment"/>
    <property type="match status" value="1"/>
</dbReference>
<evidence type="ECO:0000259" key="10">
    <source>
        <dbReference type="Pfam" id="PF08669"/>
    </source>
</evidence>
<dbReference type="InterPro" id="IPR006222">
    <property type="entry name" value="GCVT_N"/>
</dbReference>
<evidence type="ECO:0000256" key="7">
    <source>
        <dbReference type="HAMAP-Rule" id="MF_00259"/>
    </source>
</evidence>
<comment type="similarity">
    <text evidence="1 7">Belongs to the GcvT family.</text>
</comment>
<feature type="domain" description="Aminomethyltransferase C-terminal" evidence="10">
    <location>
        <begin position="331"/>
        <end position="406"/>
    </location>
</feature>
<evidence type="ECO:0000256" key="6">
    <source>
        <dbReference type="ARBA" id="ARBA00047665"/>
    </source>
</evidence>
<evidence type="ECO:0000256" key="4">
    <source>
        <dbReference type="ARBA" id="ARBA00022679"/>
    </source>
</evidence>
<dbReference type="EMBL" id="WTVN01000001">
    <property type="protein sequence ID" value="NMG42368.1"/>
    <property type="molecule type" value="Genomic_DNA"/>
</dbReference>
<evidence type="ECO:0000313" key="12">
    <source>
        <dbReference type="Proteomes" id="UP000623795"/>
    </source>
</evidence>
<keyword evidence="3 7" id="KW-0032">Aminotransferase</keyword>
<evidence type="ECO:0000259" key="9">
    <source>
        <dbReference type="Pfam" id="PF01571"/>
    </source>
</evidence>
<name>A0ABX1PTA4_9RHOO</name>
<reference evidence="11 12" key="1">
    <citation type="submission" date="2019-12" db="EMBL/GenBank/DDBJ databases">
        <title>Comparative genomics gives insights into the taxonomy of the Azoarcus-Aromatoleum group and reveals separate origins of nif in the plant-associated Azoarcus and non-plant-associated Aromatoleum sub-groups.</title>
        <authorList>
            <person name="Lafos M."/>
            <person name="Maluk M."/>
            <person name="Batista M."/>
            <person name="Junghare M."/>
            <person name="Carmona M."/>
            <person name="Faoro H."/>
            <person name="Cruz L.M."/>
            <person name="Battistoni F."/>
            <person name="De Souza E."/>
            <person name="Pedrosa F."/>
            <person name="Chen W.-M."/>
            <person name="Poole P.S."/>
            <person name="Dixon R.A."/>
            <person name="James E.K."/>
        </authorList>
    </citation>
    <scope>NUCLEOTIDE SEQUENCE [LARGE SCALE GENOMIC DNA]</scope>
    <source>
        <strain evidence="11 12">Td21</strain>
    </source>
</reference>
<dbReference type="InterPro" id="IPR006223">
    <property type="entry name" value="GcvT"/>
</dbReference>
<evidence type="ECO:0000256" key="1">
    <source>
        <dbReference type="ARBA" id="ARBA00008609"/>
    </source>
</evidence>
<dbReference type="NCBIfam" id="NF001567">
    <property type="entry name" value="PRK00389.1"/>
    <property type="match status" value="1"/>
</dbReference>
<dbReference type="HAMAP" id="MF_00259">
    <property type="entry name" value="GcvT"/>
    <property type="match status" value="1"/>
</dbReference>
<dbReference type="SUPFAM" id="SSF101790">
    <property type="entry name" value="Aminomethyltransferase beta-barrel domain"/>
    <property type="match status" value="1"/>
</dbReference>
<keyword evidence="4 7" id="KW-0808">Transferase</keyword>
<dbReference type="Pfam" id="PF08669">
    <property type="entry name" value="GCV_T_C"/>
    <property type="match status" value="1"/>
</dbReference>
<dbReference type="Proteomes" id="UP000623795">
    <property type="component" value="Unassembled WGS sequence"/>
</dbReference>
<comment type="caution">
    <text evidence="11">The sequence shown here is derived from an EMBL/GenBank/DDBJ whole genome shotgun (WGS) entry which is preliminary data.</text>
</comment>
<evidence type="ECO:0000256" key="2">
    <source>
        <dbReference type="ARBA" id="ARBA00012616"/>
    </source>
</evidence>
<protein>
    <recommendedName>
        <fullName evidence="2 7">Aminomethyltransferase</fullName>
        <ecNumber evidence="2 7">2.1.2.10</ecNumber>
    </recommendedName>
    <alternativeName>
        <fullName evidence="5 7">Glycine cleavage system T protein</fullName>
    </alternativeName>
</protein>
<dbReference type="Pfam" id="PF01571">
    <property type="entry name" value="GCV_T"/>
    <property type="match status" value="1"/>
</dbReference>
<accession>A0ABX1PTA4</accession>
<dbReference type="PIRSF" id="PIRSF006487">
    <property type="entry name" value="GcvT"/>
    <property type="match status" value="1"/>
</dbReference>
<evidence type="ECO:0000256" key="8">
    <source>
        <dbReference type="SAM" id="MobiDB-lite"/>
    </source>
</evidence>
<dbReference type="InterPro" id="IPR029043">
    <property type="entry name" value="GcvT/YgfZ_C"/>
</dbReference>
<proteinExistence type="inferred from homology"/>
<comment type="subunit">
    <text evidence="7">The glycine cleavage system is composed of four proteins: P, T, L and H.</text>
</comment>